<proteinExistence type="inferred from homology"/>
<feature type="transmembrane region" description="Helical" evidence="9">
    <location>
        <begin position="178"/>
        <end position="204"/>
    </location>
</feature>
<evidence type="ECO:0000256" key="2">
    <source>
        <dbReference type="ARBA" id="ARBA00009261"/>
    </source>
</evidence>
<feature type="transmembrane region" description="Helical" evidence="9">
    <location>
        <begin position="216"/>
        <end position="237"/>
    </location>
</feature>
<evidence type="ECO:0000313" key="11">
    <source>
        <dbReference type="Proteomes" id="UP000198625"/>
    </source>
</evidence>
<keyword evidence="8 9" id="KW-0472">Membrane</keyword>
<evidence type="ECO:0000256" key="5">
    <source>
        <dbReference type="ARBA" id="ARBA00022692"/>
    </source>
</evidence>
<evidence type="ECO:0000256" key="7">
    <source>
        <dbReference type="ARBA" id="ARBA00022989"/>
    </source>
</evidence>
<dbReference type="FunFam" id="1.20.1740.10:FF:000004">
    <property type="entry name" value="Sodium:alanine symporter family protein"/>
    <property type="match status" value="1"/>
</dbReference>
<dbReference type="GO" id="GO:0005283">
    <property type="term" value="F:amino acid:sodium symporter activity"/>
    <property type="evidence" value="ECO:0007669"/>
    <property type="project" value="InterPro"/>
</dbReference>
<feature type="transmembrane region" description="Helical" evidence="9">
    <location>
        <begin position="301"/>
        <end position="323"/>
    </location>
</feature>
<protein>
    <submittedName>
        <fullName evidence="10">Alanine or glycine:cation symporter, AGCS family</fullName>
    </submittedName>
</protein>
<organism evidence="10 11">
    <name type="scientific">Proteiniborus ethanoligenes</name>
    <dbReference type="NCBI Taxonomy" id="415015"/>
    <lineage>
        <taxon>Bacteria</taxon>
        <taxon>Bacillati</taxon>
        <taxon>Bacillota</taxon>
        <taxon>Clostridia</taxon>
        <taxon>Eubacteriales</taxon>
        <taxon>Proteiniborus</taxon>
    </lineage>
</organism>
<feature type="transmembrane region" description="Helical" evidence="9">
    <location>
        <begin position="99"/>
        <end position="122"/>
    </location>
</feature>
<gene>
    <name evidence="10" type="ORF">SAMN05660462_00879</name>
</gene>
<dbReference type="Pfam" id="PF01235">
    <property type="entry name" value="Na_Ala_symp"/>
    <property type="match status" value="1"/>
</dbReference>
<evidence type="ECO:0000256" key="8">
    <source>
        <dbReference type="ARBA" id="ARBA00023136"/>
    </source>
</evidence>
<evidence type="ECO:0000313" key="10">
    <source>
        <dbReference type="EMBL" id="SDY77850.1"/>
    </source>
</evidence>
<dbReference type="PANTHER" id="PTHR30330">
    <property type="entry name" value="AGSS FAMILY TRANSPORTER, SODIUM-ALANINE"/>
    <property type="match status" value="1"/>
</dbReference>
<feature type="transmembrane region" description="Helical" evidence="9">
    <location>
        <begin position="395"/>
        <end position="413"/>
    </location>
</feature>
<evidence type="ECO:0000256" key="3">
    <source>
        <dbReference type="ARBA" id="ARBA00022448"/>
    </source>
</evidence>
<comment type="subcellular location">
    <subcellularLocation>
        <location evidence="1 9">Cell membrane</location>
        <topology evidence="1 9">Multi-pass membrane protein</topology>
    </subcellularLocation>
</comment>
<keyword evidence="7 9" id="KW-1133">Transmembrane helix</keyword>
<comment type="similarity">
    <text evidence="2 9">Belongs to the alanine or glycine:cation symporter (AGCS) (TC 2.A.25) family.</text>
</comment>
<dbReference type="EMBL" id="FNQE01000007">
    <property type="protein sequence ID" value="SDY77850.1"/>
    <property type="molecule type" value="Genomic_DNA"/>
</dbReference>
<dbReference type="OrthoDB" id="9804874at2"/>
<name>A0A1H3MMY0_9FIRM</name>
<dbReference type="Gene3D" id="1.20.1740.10">
    <property type="entry name" value="Amino acid/polyamine transporter I"/>
    <property type="match status" value="1"/>
</dbReference>
<keyword evidence="3 9" id="KW-0813">Transport</keyword>
<dbReference type="NCBIfam" id="TIGR00835">
    <property type="entry name" value="agcS"/>
    <property type="match status" value="1"/>
</dbReference>
<feature type="transmembrane region" description="Helical" evidence="9">
    <location>
        <begin position="146"/>
        <end position="166"/>
    </location>
</feature>
<keyword evidence="5 9" id="KW-0812">Transmembrane</keyword>
<dbReference type="GO" id="GO:0005886">
    <property type="term" value="C:plasma membrane"/>
    <property type="evidence" value="ECO:0007669"/>
    <property type="project" value="UniProtKB-SubCell"/>
</dbReference>
<dbReference type="RefSeq" id="WP_091727746.1">
    <property type="nucleotide sequence ID" value="NZ_FNQE01000007.1"/>
</dbReference>
<keyword evidence="11" id="KW-1185">Reference proteome</keyword>
<accession>A0A1H3MMY0</accession>
<evidence type="ECO:0000256" key="1">
    <source>
        <dbReference type="ARBA" id="ARBA00004651"/>
    </source>
</evidence>
<dbReference type="PANTHER" id="PTHR30330:SF14">
    <property type="entry name" value="SODIUM_AMINO ACID (ALANINE) SYMPORTER"/>
    <property type="match status" value="1"/>
</dbReference>
<evidence type="ECO:0000256" key="9">
    <source>
        <dbReference type="RuleBase" id="RU363064"/>
    </source>
</evidence>
<dbReference type="STRING" id="415015.SAMN05660462_00879"/>
<evidence type="ECO:0000256" key="4">
    <source>
        <dbReference type="ARBA" id="ARBA00022475"/>
    </source>
</evidence>
<reference evidence="11" key="1">
    <citation type="submission" date="2016-10" db="EMBL/GenBank/DDBJ databases">
        <authorList>
            <person name="Varghese N."/>
            <person name="Submissions S."/>
        </authorList>
    </citation>
    <scope>NUCLEOTIDE SEQUENCE [LARGE SCALE GENOMIC DNA]</scope>
    <source>
        <strain evidence="11">DSM 21650</strain>
    </source>
</reference>
<feature type="transmembrane region" description="Helical" evidence="9">
    <location>
        <begin position="419"/>
        <end position="439"/>
    </location>
</feature>
<evidence type="ECO:0000256" key="6">
    <source>
        <dbReference type="ARBA" id="ARBA00022847"/>
    </source>
</evidence>
<dbReference type="PRINTS" id="PR00175">
    <property type="entry name" value="NAALASMPORT"/>
</dbReference>
<feature type="transmembrane region" description="Helical" evidence="9">
    <location>
        <begin position="15"/>
        <end position="34"/>
    </location>
</feature>
<dbReference type="Proteomes" id="UP000198625">
    <property type="component" value="Unassembled WGS sequence"/>
</dbReference>
<feature type="transmembrane region" description="Helical" evidence="9">
    <location>
        <begin position="353"/>
        <end position="375"/>
    </location>
</feature>
<dbReference type="AlphaFoldDB" id="A0A1H3MMY0"/>
<sequence>MTATIMNIVNKINGVLWGPIMMFILLGTGLMFTIRLRFLQVTKLGTAIKEIFGKGENKSDAEGLSSFQSLTTAIAAQVGTGNLAGVATAIASGGPGAIFWMWVSGFLGMGTIFAEAVLAQLFNESKDGVLTGGPAYYISKGLKNKFLAGFFAVTIIIALGIMGNIVQSNSIATAIINAAPRVPAIVIGIGIAILAGLIFIGGIGRIGSFTEKVVPIMAALYILGGLVIVFININMLLPALKMIIYGAFNPRAATGGLIGVTVKESLRYGIARGLFSNEAGMGSTPHAHAVAKVEHPVQQGLVSIIGVIVDTGIVCTITALVVLTTGVLGSGLTGAALTQEGFRVGLSGITSNFGIQFIAVCLFFFAFSTIIGWYFFGEQNIKYLFGNKGIKYYRILVLAGIIIGATLEVELVWNLADMFNALMVIPNLIGLIGLSSLVVKSLNEYIEKYEKRLR</sequence>
<keyword evidence="4 9" id="KW-1003">Cell membrane</keyword>
<dbReference type="InterPro" id="IPR001463">
    <property type="entry name" value="Na/Ala_symport"/>
</dbReference>
<keyword evidence="6 9" id="KW-0769">Symport</keyword>